<dbReference type="InterPro" id="IPR014729">
    <property type="entry name" value="Rossmann-like_a/b/a_fold"/>
</dbReference>
<proteinExistence type="inferred from homology"/>
<dbReference type="RefSeq" id="WP_378294181.1">
    <property type="nucleotide sequence ID" value="NZ_JBHULE010000019.1"/>
</dbReference>
<dbReference type="CDD" id="cd00293">
    <property type="entry name" value="USP-like"/>
    <property type="match status" value="1"/>
</dbReference>
<dbReference type="Proteomes" id="UP001597319">
    <property type="component" value="Unassembled WGS sequence"/>
</dbReference>
<sequence>MKKILVTTDFSDKAWNALVYAIDLYRDIPCQFHILNTYDLNSVRLVTTLSSQRVGYFYESIKIESEEGLKMTLEDINNSQPAEHHTFKTVSKSGILTKILQQLTENNQFDLIIMSSKGTTGSKQVFLGSSVKKVLENDFHCPILIIPEDAYFEGIKNIAFATNFERIYHKSEIKPIIEIAKKNNATVRMIHIYDEPKLSTAQKYNSTTLESFFKNVKFDFHVIPEFSTIEKGIQAFIDELEIDLLTMIKYQHSFIERLTREEVIKKITFNTKIPFLVIPADHI</sequence>
<comment type="similarity">
    <text evidence="1">Belongs to the universal stress protein A family.</text>
</comment>
<keyword evidence="4" id="KW-1185">Reference proteome</keyword>
<comment type="caution">
    <text evidence="3">The sequence shown here is derived from an EMBL/GenBank/DDBJ whole genome shotgun (WGS) entry which is preliminary data.</text>
</comment>
<dbReference type="Pfam" id="PF00582">
    <property type="entry name" value="Usp"/>
    <property type="match status" value="1"/>
</dbReference>
<dbReference type="SUPFAM" id="SSF52402">
    <property type="entry name" value="Adenine nucleotide alpha hydrolases-like"/>
    <property type="match status" value="2"/>
</dbReference>
<dbReference type="PRINTS" id="PR01438">
    <property type="entry name" value="UNVRSLSTRESS"/>
</dbReference>
<feature type="domain" description="UspA" evidence="2">
    <location>
        <begin position="1"/>
        <end position="147"/>
    </location>
</feature>
<name>A0ABW5LKL7_9FLAO</name>
<dbReference type="EMBL" id="JBHULE010000019">
    <property type="protein sequence ID" value="MFD2564344.1"/>
    <property type="molecule type" value="Genomic_DNA"/>
</dbReference>
<evidence type="ECO:0000313" key="3">
    <source>
        <dbReference type="EMBL" id="MFD2564344.1"/>
    </source>
</evidence>
<dbReference type="InterPro" id="IPR006015">
    <property type="entry name" value="Universal_stress_UspA"/>
</dbReference>
<dbReference type="PANTHER" id="PTHR46268">
    <property type="entry name" value="STRESS RESPONSE PROTEIN NHAX"/>
    <property type="match status" value="1"/>
</dbReference>
<evidence type="ECO:0000256" key="1">
    <source>
        <dbReference type="ARBA" id="ARBA00008791"/>
    </source>
</evidence>
<evidence type="ECO:0000313" key="4">
    <source>
        <dbReference type="Proteomes" id="UP001597319"/>
    </source>
</evidence>
<evidence type="ECO:0000259" key="2">
    <source>
        <dbReference type="Pfam" id="PF00582"/>
    </source>
</evidence>
<reference evidence="4" key="1">
    <citation type="journal article" date="2019" name="Int. J. Syst. Evol. Microbiol.">
        <title>The Global Catalogue of Microorganisms (GCM) 10K type strain sequencing project: providing services to taxonomists for standard genome sequencing and annotation.</title>
        <authorList>
            <consortium name="The Broad Institute Genomics Platform"/>
            <consortium name="The Broad Institute Genome Sequencing Center for Infectious Disease"/>
            <person name="Wu L."/>
            <person name="Ma J."/>
        </authorList>
    </citation>
    <scope>NUCLEOTIDE SEQUENCE [LARGE SCALE GENOMIC DNA]</scope>
    <source>
        <strain evidence="4">KCTC 52274</strain>
    </source>
</reference>
<gene>
    <name evidence="3" type="ORF">ACFSR1_16810</name>
</gene>
<dbReference type="PANTHER" id="PTHR46268:SF6">
    <property type="entry name" value="UNIVERSAL STRESS PROTEIN UP12"/>
    <property type="match status" value="1"/>
</dbReference>
<protein>
    <submittedName>
        <fullName evidence="3">Universal stress protein</fullName>
    </submittedName>
</protein>
<organism evidence="3 4">
    <name type="scientific">Aquimarina rubra</name>
    <dbReference type="NCBI Taxonomy" id="1920033"/>
    <lineage>
        <taxon>Bacteria</taxon>
        <taxon>Pseudomonadati</taxon>
        <taxon>Bacteroidota</taxon>
        <taxon>Flavobacteriia</taxon>
        <taxon>Flavobacteriales</taxon>
        <taxon>Flavobacteriaceae</taxon>
        <taxon>Aquimarina</taxon>
    </lineage>
</organism>
<accession>A0ABW5LKL7</accession>
<dbReference type="InterPro" id="IPR006016">
    <property type="entry name" value="UspA"/>
</dbReference>
<dbReference type="Gene3D" id="3.40.50.620">
    <property type="entry name" value="HUPs"/>
    <property type="match status" value="2"/>
</dbReference>